<gene>
    <name evidence="1" type="ORF">S03H2_67936</name>
</gene>
<dbReference type="EMBL" id="BARU01044575">
    <property type="protein sequence ID" value="GAH79097.1"/>
    <property type="molecule type" value="Genomic_DNA"/>
</dbReference>
<proteinExistence type="predicted"/>
<name>X1IBN0_9ZZZZ</name>
<sequence length="155" mass="17155">MEENLPLLEELESVHDGKVNLFIEDYLPEEIYPLAFGALDFSAFWASDATQSGRMAHAQGTGTCVVGRRIEGVGETLDLAGLPSAVSLEDLAEKITRLVLEPGLKEEAKRSSWHYAQEFSFERQAQKHTLLAEAVLSGTRLPVLDRTKPVITFIL</sequence>
<protein>
    <recommendedName>
        <fullName evidence="2">Glycosyl transferase family 1 domain-containing protein</fullName>
    </recommendedName>
</protein>
<comment type="caution">
    <text evidence="1">The sequence shown here is derived from an EMBL/GenBank/DDBJ whole genome shotgun (WGS) entry which is preliminary data.</text>
</comment>
<dbReference type="SUPFAM" id="SSF53756">
    <property type="entry name" value="UDP-Glycosyltransferase/glycogen phosphorylase"/>
    <property type="match status" value="1"/>
</dbReference>
<evidence type="ECO:0008006" key="2">
    <source>
        <dbReference type="Google" id="ProtNLM"/>
    </source>
</evidence>
<accession>X1IBN0</accession>
<reference evidence="1" key="1">
    <citation type="journal article" date="2014" name="Front. Microbiol.">
        <title>High frequency of phylogenetically diverse reductive dehalogenase-homologous genes in deep subseafloor sedimentary metagenomes.</title>
        <authorList>
            <person name="Kawai M."/>
            <person name="Futagami T."/>
            <person name="Toyoda A."/>
            <person name="Takaki Y."/>
            <person name="Nishi S."/>
            <person name="Hori S."/>
            <person name="Arai W."/>
            <person name="Tsubouchi T."/>
            <person name="Morono Y."/>
            <person name="Uchiyama I."/>
            <person name="Ito T."/>
            <person name="Fujiyama A."/>
            <person name="Inagaki F."/>
            <person name="Takami H."/>
        </authorList>
    </citation>
    <scope>NUCLEOTIDE SEQUENCE</scope>
    <source>
        <strain evidence="1">Expedition CK06-06</strain>
    </source>
</reference>
<feature type="non-terminal residue" evidence="1">
    <location>
        <position position="155"/>
    </location>
</feature>
<organism evidence="1">
    <name type="scientific">marine sediment metagenome</name>
    <dbReference type="NCBI Taxonomy" id="412755"/>
    <lineage>
        <taxon>unclassified sequences</taxon>
        <taxon>metagenomes</taxon>
        <taxon>ecological metagenomes</taxon>
    </lineage>
</organism>
<dbReference type="AlphaFoldDB" id="X1IBN0"/>
<evidence type="ECO:0000313" key="1">
    <source>
        <dbReference type="EMBL" id="GAH79097.1"/>
    </source>
</evidence>